<dbReference type="InterPro" id="IPR001279">
    <property type="entry name" value="Metallo-B-lactamas"/>
</dbReference>
<dbReference type="PRINTS" id="PR00388">
    <property type="entry name" value="PDIESTERASE2"/>
</dbReference>
<evidence type="ECO:0000259" key="1">
    <source>
        <dbReference type="Pfam" id="PF12706"/>
    </source>
</evidence>
<dbReference type="PANTHER" id="PTHR42663:SF6">
    <property type="entry name" value="HYDROLASE C777.06C-RELATED"/>
    <property type="match status" value="1"/>
</dbReference>
<dbReference type="InterPro" id="IPR000396">
    <property type="entry name" value="Pdiesterase2"/>
</dbReference>
<dbReference type="PANTHER" id="PTHR42663">
    <property type="entry name" value="HYDROLASE C777.06C-RELATED-RELATED"/>
    <property type="match status" value="1"/>
</dbReference>
<comment type="caution">
    <text evidence="2">The sequence shown here is derived from an EMBL/GenBank/DDBJ whole genome shotgun (WGS) entry which is preliminary data.</text>
</comment>
<dbReference type="GO" id="GO:0004115">
    <property type="term" value="F:3',5'-cyclic-AMP phosphodiesterase activity"/>
    <property type="evidence" value="ECO:0007669"/>
    <property type="project" value="InterPro"/>
</dbReference>
<dbReference type="OrthoDB" id="9803916at2"/>
<sequence>MKVQVLGCSGGIGVGEFTTCVRINEDILLDAGTGLGCLTQSELTQLRHVFISHSHLDHVCLLPMLIDNQFELLKSPINVYGVSQVLESLHQHIFNWKIWPDFTQLPSVDAPVMAFTTLNSKESFKLGDLSFTPFDVEHVVPTTGYAVVSEGGRLFVFTSDTTLNEGLIKTLNQMGPIHSLMIECAMPNRMQDLAIASKHMTPTMLNELLICLEAMPERILVSHIKPYYVDEVEAELMSLNLNAELIVLSSGQFFFL</sequence>
<dbReference type="SUPFAM" id="SSF56281">
    <property type="entry name" value="Metallo-hydrolase/oxidoreductase"/>
    <property type="match status" value="1"/>
</dbReference>
<dbReference type="AlphaFoldDB" id="A0A364NPY5"/>
<protein>
    <submittedName>
        <fullName evidence="2">3',5'-cyclic-nucleotide phosphodiesterase</fullName>
    </submittedName>
</protein>
<dbReference type="EMBL" id="QKRX01000002">
    <property type="protein sequence ID" value="RAU19146.1"/>
    <property type="molecule type" value="Genomic_DNA"/>
</dbReference>
<keyword evidence="3" id="KW-1185">Reference proteome</keyword>
<dbReference type="Gene3D" id="3.60.15.10">
    <property type="entry name" value="Ribonuclease Z/Hydroxyacylglutathione hydrolase-like"/>
    <property type="match status" value="1"/>
</dbReference>
<dbReference type="Proteomes" id="UP000250744">
    <property type="component" value="Unassembled WGS sequence"/>
</dbReference>
<accession>A0A364NPY5</accession>
<evidence type="ECO:0000313" key="3">
    <source>
        <dbReference type="Proteomes" id="UP000250744"/>
    </source>
</evidence>
<feature type="domain" description="Metallo-beta-lactamase" evidence="1">
    <location>
        <begin position="27"/>
        <end position="224"/>
    </location>
</feature>
<gene>
    <name evidence="2" type="ORF">DN062_02410</name>
</gene>
<dbReference type="CDD" id="cd07735">
    <property type="entry name" value="class_II_PDE_MBL-fold"/>
    <property type="match status" value="1"/>
</dbReference>
<organism evidence="2 3">
    <name type="scientific">Nitrincola tibetensis</name>
    <dbReference type="NCBI Taxonomy" id="2219697"/>
    <lineage>
        <taxon>Bacteria</taxon>
        <taxon>Pseudomonadati</taxon>
        <taxon>Pseudomonadota</taxon>
        <taxon>Gammaproteobacteria</taxon>
        <taxon>Oceanospirillales</taxon>
        <taxon>Oceanospirillaceae</taxon>
        <taxon>Nitrincola</taxon>
    </lineage>
</organism>
<dbReference type="RefSeq" id="WP_112157230.1">
    <property type="nucleotide sequence ID" value="NZ_QKRX01000002.1"/>
</dbReference>
<name>A0A364NPY5_9GAMM</name>
<reference evidence="2 3" key="1">
    <citation type="submission" date="2018-06" db="EMBL/GenBank/DDBJ databases">
        <title>Nitrincola tibetense sp. nov., isolated from Lake XuguoCo on Tibetan Plateau.</title>
        <authorList>
            <person name="Xing P."/>
        </authorList>
    </citation>
    <scope>NUCLEOTIDE SEQUENCE [LARGE SCALE GENOMIC DNA]</scope>
    <source>
        <strain evidence="3">xg18</strain>
    </source>
</reference>
<evidence type="ECO:0000313" key="2">
    <source>
        <dbReference type="EMBL" id="RAU19146.1"/>
    </source>
</evidence>
<dbReference type="Pfam" id="PF12706">
    <property type="entry name" value="Lactamase_B_2"/>
    <property type="match status" value="1"/>
</dbReference>
<dbReference type="GO" id="GO:0006198">
    <property type="term" value="P:cAMP catabolic process"/>
    <property type="evidence" value="ECO:0007669"/>
    <property type="project" value="InterPro"/>
</dbReference>
<dbReference type="InterPro" id="IPR036866">
    <property type="entry name" value="RibonucZ/Hydroxyglut_hydro"/>
</dbReference>
<proteinExistence type="predicted"/>